<dbReference type="EMBL" id="KL662127">
    <property type="protein sequence ID" value="KFM26371.1"/>
    <property type="molecule type" value="Genomic_DNA"/>
</dbReference>
<dbReference type="AlphaFoldDB" id="A0A087SKW7"/>
<feature type="region of interest" description="Disordered" evidence="9">
    <location>
        <begin position="620"/>
        <end position="724"/>
    </location>
</feature>
<gene>
    <name evidence="11" type="ORF">F751_4864</name>
</gene>
<dbReference type="OrthoDB" id="3797628at2759"/>
<evidence type="ECO:0000256" key="9">
    <source>
        <dbReference type="SAM" id="MobiDB-lite"/>
    </source>
</evidence>
<feature type="region of interest" description="Disordered" evidence="9">
    <location>
        <begin position="109"/>
        <end position="175"/>
    </location>
</feature>
<dbReference type="PANTHER" id="PTHR23198:SF6">
    <property type="entry name" value="NUCLEAR PORE COMPLEX PROTEIN NUP98-NUP96"/>
    <property type="match status" value="1"/>
</dbReference>
<feature type="region of interest" description="Disordered" evidence="9">
    <location>
        <begin position="412"/>
        <end position="487"/>
    </location>
</feature>
<evidence type="ECO:0000256" key="8">
    <source>
        <dbReference type="ARBA" id="ARBA00023242"/>
    </source>
</evidence>
<evidence type="ECO:0000313" key="12">
    <source>
        <dbReference type="Proteomes" id="UP000028924"/>
    </source>
</evidence>
<evidence type="ECO:0000256" key="4">
    <source>
        <dbReference type="ARBA" id="ARBA00022816"/>
    </source>
</evidence>
<sequence length="1230" mass="122813">MSFFGGTGERAMRLHPATVCPVLPSALLRHLARLGTRSTPEAFSLSPGFGAPAASSPFGQTQPTNVFGQAATGSSFAFNAASSASSLFGAGSSPAFGATPGSTFGFGAPAAPSPFGQPQASTFGAAPSFGSPGGFGGGAAATAGRGTRGVPWRKTQEQDGAANGPKTTAPASAPSVFGAASAPAFGSQSPSPFGGGGFGVASTPAFGQAASSPAFGSTSVFGGAPQQQTSAFGATSTFGTTQAPAFGAAASAPAFGGFGTPAASAPAFGGFGAPPAASAPAQRGPAGFSPGGGGWGYAASPPPRIPALAVPRTLTPRPGSRMRPGRAVSHLGASGRGAAAGPEATPSPRSALPGPAASPGAGMFAVAAATSPCDARGSSATPDAPAPGGLFAPRDDPRRLFVRDALPSTAAGAGPGFVAGVLPAPRTPRPAPGEGGAGVSPAAKRGGSGAADDRADVANGDAGDNSAAAASPHSAHRPDSDPDATLAGLLPRLTRPDYYTFVVGRRGLGSVAWLEPVDVRGLDLDDVITISRGGVEVYLEGPAKPPVGAGLNRPAEVTMLKIFKTDKATGQPVTNAAAVESFTRKLKRVTAEQGAQFVSYDPRTGTWRFTVEHFSRYGLFDDEDDDEDDEEGRSGDHGAGVGQEKPTPVGPASARRGRRRQVVDSDGEGGSPGAADPDSPRGLAGARPPPSAGLGLAWEEDDEEEREDMQQSDGASVSGEASDESFGGALARFVPGGRAQDFGGAPTLVTSLPARVGASEPEDLQRIGPEELALASPGLAEMPGPRRVPTGPATAQGHTRCRVGAHPVTPAADAADRADPARWLGRSWRAGWAPSGLLAHPGGSEASAAHLVVECSPSARAGVAATKKATHLEALLRIHLRHSRTALGAQAAAWELLHVLFGRLEGEVGGGGPGEAGCGAEDAPDADGLGARDAPDADGLGARDAPLRLLVDLRRRAALSDWLRDRARAGAGNGEATSRDVAAQREVWRGAGFEPHLDATRALCYALHDHEVRLARLLEAGAWREAHDVLCAHVAAGRLLAGGGEEGGREAGVGQAIHAGTGRGPASPRPTFAAAPVSLSHALETLAPHATAIDGWEAGAGAYVRHLALRAAHVGQARSTGGGSDGAEALRGARVAQAAALAAAQERWGLAGAGWSAGRAGRGDAARRQAALALMASELGGWELADGGEAAPAPAQALAAAQLPAQTGLRLSCSVQLAAAALAERWSEPA</sequence>
<dbReference type="InterPro" id="IPR007230">
    <property type="entry name" value="Nup98_auto-Pept-S59_dom"/>
</dbReference>
<feature type="compositionally biased region" description="Low complexity" evidence="9">
    <location>
        <begin position="457"/>
        <end position="473"/>
    </location>
</feature>
<organism evidence="11 12">
    <name type="scientific">Auxenochlorella protothecoides</name>
    <name type="common">Green microalga</name>
    <name type="synonym">Chlorella protothecoides</name>
    <dbReference type="NCBI Taxonomy" id="3075"/>
    <lineage>
        <taxon>Eukaryota</taxon>
        <taxon>Viridiplantae</taxon>
        <taxon>Chlorophyta</taxon>
        <taxon>core chlorophytes</taxon>
        <taxon>Trebouxiophyceae</taxon>
        <taxon>Chlorellales</taxon>
        <taxon>Chlorellaceae</taxon>
        <taxon>Auxenochlorella</taxon>
    </lineage>
</organism>
<dbReference type="SUPFAM" id="SSF82215">
    <property type="entry name" value="C-terminal autoproteolytic domain of nucleoporin nup98"/>
    <property type="match status" value="1"/>
</dbReference>
<evidence type="ECO:0000256" key="7">
    <source>
        <dbReference type="ARBA" id="ARBA00023132"/>
    </source>
</evidence>
<reference evidence="11 12" key="1">
    <citation type="journal article" date="2014" name="BMC Genomics">
        <title>Oil accumulation mechanisms of the oleaginous microalga Chlorella protothecoides revealed through its genome, transcriptomes, and proteomes.</title>
        <authorList>
            <person name="Gao C."/>
            <person name="Wang Y."/>
            <person name="Shen Y."/>
            <person name="Yan D."/>
            <person name="He X."/>
            <person name="Dai J."/>
            <person name="Wu Q."/>
        </authorList>
    </citation>
    <scope>NUCLEOTIDE SEQUENCE [LARGE SCALE GENOMIC DNA]</scope>
    <source>
        <strain evidence="11 12">0710</strain>
    </source>
</reference>
<evidence type="ECO:0000256" key="3">
    <source>
        <dbReference type="ARBA" id="ARBA00022448"/>
    </source>
</evidence>
<dbReference type="eggNOG" id="KOG0845">
    <property type="taxonomic scope" value="Eukaryota"/>
</dbReference>
<keyword evidence="4" id="KW-0509">mRNA transport</keyword>
<evidence type="ECO:0000259" key="10">
    <source>
        <dbReference type="PROSITE" id="PS51434"/>
    </source>
</evidence>
<dbReference type="GO" id="GO:0006606">
    <property type="term" value="P:protein import into nucleus"/>
    <property type="evidence" value="ECO:0007669"/>
    <property type="project" value="TreeGrafter"/>
</dbReference>
<keyword evidence="6" id="KW-0811">Translocation</keyword>
<dbReference type="GO" id="GO:0034398">
    <property type="term" value="P:telomere tethering at nuclear periphery"/>
    <property type="evidence" value="ECO:0007669"/>
    <property type="project" value="TreeGrafter"/>
</dbReference>
<dbReference type="PROSITE" id="PS51434">
    <property type="entry name" value="NUP_C"/>
    <property type="match status" value="1"/>
</dbReference>
<dbReference type="Pfam" id="PF04096">
    <property type="entry name" value="Nucleoporin2"/>
    <property type="match status" value="1"/>
</dbReference>
<feature type="region of interest" description="Disordered" evidence="9">
    <location>
        <begin position="314"/>
        <end position="357"/>
    </location>
</feature>
<feature type="compositionally biased region" description="Low complexity" evidence="9">
    <location>
        <begin position="140"/>
        <end position="149"/>
    </location>
</feature>
<dbReference type="KEGG" id="apro:F751_4864"/>
<dbReference type="InterPro" id="IPR037665">
    <property type="entry name" value="Nucleoporin_S59-like"/>
</dbReference>
<dbReference type="GO" id="GO:0008139">
    <property type="term" value="F:nuclear localization sequence binding"/>
    <property type="evidence" value="ECO:0007669"/>
    <property type="project" value="TreeGrafter"/>
</dbReference>
<feature type="region of interest" description="Disordered" evidence="9">
    <location>
        <begin position="373"/>
        <end position="396"/>
    </location>
</feature>
<dbReference type="STRING" id="3075.A0A087SKW7"/>
<dbReference type="Gene3D" id="3.30.1610.10">
    <property type="entry name" value="Peptidase S59, nucleoporin"/>
    <property type="match status" value="1"/>
</dbReference>
<evidence type="ECO:0000313" key="11">
    <source>
        <dbReference type="EMBL" id="KFM26371.1"/>
    </source>
</evidence>
<dbReference type="RefSeq" id="XP_011399267.1">
    <property type="nucleotide sequence ID" value="XM_011400965.1"/>
</dbReference>
<protein>
    <submittedName>
        <fullName evidence="11">Nuclear pore complex protein Nup98-Nup96</fullName>
    </submittedName>
</protein>
<dbReference type="GO" id="GO:0044614">
    <property type="term" value="C:nuclear pore cytoplasmic filaments"/>
    <property type="evidence" value="ECO:0007669"/>
    <property type="project" value="TreeGrafter"/>
</dbReference>
<dbReference type="GO" id="GO:0017056">
    <property type="term" value="F:structural constituent of nuclear pore"/>
    <property type="evidence" value="ECO:0007669"/>
    <property type="project" value="InterPro"/>
</dbReference>
<dbReference type="InterPro" id="IPR036903">
    <property type="entry name" value="Nup98_auto-Pept-S59_dom_sf"/>
</dbReference>
<comment type="subcellular location">
    <subcellularLocation>
        <location evidence="1">Nucleus</location>
        <location evidence="1">Nuclear pore complex</location>
    </subcellularLocation>
</comment>
<dbReference type="GO" id="GO:0000973">
    <property type="term" value="P:post-transcriptional tethering of RNA polymerase II gene DNA at nuclear periphery"/>
    <property type="evidence" value="ECO:0007669"/>
    <property type="project" value="TreeGrafter"/>
</dbReference>
<evidence type="ECO:0000256" key="6">
    <source>
        <dbReference type="ARBA" id="ARBA00023010"/>
    </source>
</evidence>
<keyword evidence="3" id="KW-0813">Transport</keyword>
<keyword evidence="7" id="KW-0906">Nuclear pore complex</keyword>
<dbReference type="Proteomes" id="UP000028924">
    <property type="component" value="Unassembled WGS sequence"/>
</dbReference>
<dbReference type="GO" id="GO:0051028">
    <property type="term" value="P:mRNA transport"/>
    <property type="evidence" value="ECO:0007669"/>
    <property type="project" value="UniProtKB-KW"/>
</dbReference>
<keyword evidence="8" id="KW-0539">Nucleus</keyword>
<name>A0A087SKW7_AUXPR</name>
<keyword evidence="12" id="KW-1185">Reference proteome</keyword>
<feature type="compositionally biased region" description="Low complexity" evidence="9">
    <location>
        <begin position="346"/>
        <end position="357"/>
    </location>
</feature>
<feature type="region of interest" description="Disordered" evidence="9">
    <location>
        <begin position="912"/>
        <end position="937"/>
    </location>
</feature>
<dbReference type="GO" id="GO:0006405">
    <property type="term" value="P:RNA export from nucleus"/>
    <property type="evidence" value="ECO:0007669"/>
    <property type="project" value="TreeGrafter"/>
</dbReference>
<dbReference type="GeneID" id="23616255"/>
<feature type="compositionally biased region" description="Acidic residues" evidence="9">
    <location>
        <begin position="698"/>
        <end position="707"/>
    </location>
</feature>
<evidence type="ECO:0000256" key="2">
    <source>
        <dbReference type="ARBA" id="ARBA00008926"/>
    </source>
</evidence>
<dbReference type="PANTHER" id="PTHR23198">
    <property type="entry name" value="NUCLEOPORIN"/>
    <property type="match status" value="1"/>
</dbReference>
<evidence type="ECO:0000256" key="1">
    <source>
        <dbReference type="ARBA" id="ARBA00004567"/>
    </source>
</evidence>
<dbReference type="GO" id="GO:0003723">
    <property type="term" value="F:RNA binding"/>
    <property type="evidence" value="ECO:0007669"/>
    <property type="project" value="TreeGrafter"/>
</dbReference>
<accession>A0A087SKW7</accession>
<comment type="similarity">
    <text evidence="2">Belongs to the nucleoporin GLFG family.</text>
</comment>
<feature type="compositionally biased region" description="Acidic residues" evidence="9">
    <location>
        <begin position="620"/>
        <end position="631"/>
    </location>
</feature>
<keyword evidence="5" id="KW-0653">Protein transport</keyword>
<feature type="domain" description="Peptidase S59" evidence="10">
    <location>
        <begin position="474"/>
        <end position="614"/>
    </location>
</feature>
<proteinExistence type="inferred from homology"/>
<feature type="compositionally biased region" description="Low complexity" evidence="9">
    <location>
        <begin position="412"/>
        <end position="424"/>
    </location>
</feature>
<evidence type="ECO:0000256" key="5">
    <source>
        <dbReference type="ARBA" id="ARBA00022927"/>
    </source>
</evidence>